<proteinExistence type="predicted"/>
<sequence length="110" mass="12405">MSRQSWDDTQREKEWTWLPLRCERGNMCSRDCELPASFLHELVSHSMGAADYSMAAPGPMLPLCQDLTSLDYHHNIHQLSSTQPPHSIASTQPPSTHSLPPVRSLQLDPL</sequence>
<dbReference type="EMBL" id="JBCEZU010000056">
    <property type="protein sequence ID" value="KAK9535255.1"/>
    <property type="molecule type" value="Genomic_DNA"/>
</dbReference>
<accession>A0AAW1FKP6</accession>
<name>A0AAW1FKP6_ZOAVI</name>
<dbReference type="AlphaFoldDB" id="A0AAW1FKP6"/>
<reference evidence="2 3" key="1">
    <citation type="journal article" date="2024" name="Genome Biol. Evol.">
        <title>Chromosome-level genome assembly of the viviparous eelpout Zoarces viviparus.</title>
        <authorList>
            <person name="Fuhrmann N."/>
            <person name="Brasseur M.V."/>
            <person name="Bakowski C.E."/>
            <person name="Podsiadlowski L."/>
            <person name="Prost S."/>
            <person name="Krehenwinkel H."/>
            <person name="Mayer C."/>
        </authorList>
    </citation>
    <scope>NUCLEOTIDE SEQUENCE [LARGE SCALE GENOMIC DNA]</scope>
    <source>
        <strain evidence="2">NO-MEL_2022_Ind0_liver</strain>
    </source>
</reference>
<organism evidence="2 3">
    <name type="scientific">Zoarces viviparus</name>
    <name type="common">Viviparous eelpout</name>
    <name type="synonym">Blennius viviparus</name>
    <dbReference type="NCBI Taxonomy" id="48416"/>
    <lineage>
        <taxon>Eukaryota</taxon>
        <taxon>Metazoa</taxon>
        <taxon>Chordata</taxon>
        <taxon>Craniata</taxon>
        <taxon>Vertebrata</taxon>
        <taxon>Euteleostomi</taxon>
        <taxon>Actinopterygii</taxon>
        <taxon>Neopterygii</taxon>
        <taxon>Teleostei</taxon>
        <taxon>Neoteleostei</taxon>
        <taxon>Acanthomorphata</taxon>
        <taxon>Eupercaria</taxon>
        <taxon>Perciformes</taxon>
        <taxon>Cottioidei</taxon>
        <taxon>Zoarcales</taxon>
        <taxon>Zoarcidae</taxon>
        <taxon>Zoarcinae</taxon>
        <taxon>Zoarces</taxon>
    </lineage>
</organism>
<gene>
    <name evidence="2" type="ORF">VZT92_007648</name>
</gene>
<evidence type="ECO:0000313" key="3">
    <source>
        <dbReference type="Proteomes" id="UP001488805"/>
    </source>
</evidence>
<evidence type="ECO:0000313" key="2">
    <source>
        <dbReference type="EMBL" id="KAK9535255.1"/>
    </source>
</evidence>
<keyword evidence="3" id="KW-1185">Reference proteome</keyword>
<evidence type="ECO:0000256" key="1">
    <source>
        <dbReference type="SAM" id="MobiDB-lite"/>
    </source>
</evidence>
<feature type="compositionally biased region" description="Polar residues" evidence="1">
    <location>
        <begin position="78"/>
        <end position="98"/>
    </location>
</feature>
<feature type="region of interest" description="Disordered" evidence="1">
    <location>
        <begin position="78"/>
        <end position="110"/>
    </location>
</feature>
<protein>
    <submittedName>
        <fullName evidence="2">Uncharacterized protein</fullName>
    </submittedName>
</protein>
<dbReference type="Proteomes" id="UP001488805">
    <property type="component" value="Unassembled WGS sequence"/>
</dbReference>
<comment type="caution">
    <text evidence="2">The sequence shown here is derived from an EMBL/GenBank/DDBJ whole genome shotgun (WGS) entry which is preliminary data.</text>
</comment>